<feature type="compositionally biased region" description="Polar residues" evidence="1">
    <location>
        <begin position="74"/>
        <end position="95"/>
    </location>
</feature>
<protein>
    <recommendedName>
        <fullName evidence="4">RanBP2-type domain-containing protein</fullName>
    </recommendedName>
</protein>
<organism evidence="2 3">
    <name type="scientific">Wallemia ichthyophaga</name>
    <dbReference type="NCBI Taxonomy" id="245174"/>
    <lineage>
        <taxon>Eukaryota</taxon>
        <taxon>Fungi</taxon>
        <taxon>Dikarya</taxon>
        <taxon>Basidiomycota</taxon>
        <taxon>Wallemiomycotina</taxon>
        <taxon>Wallemiomycetes</taxon>
        <taxon>Wallemiales</taxon>
        <taxon>Wallemiaceae</taxon>
        <taxon>Wallemia</taxon>
    </lineage>
</organism>
<dbReference type="SUPFAM" id="SSF90209">
    <property type="entry name" value="Ran binding protein zinc finger-like"/>
    <property type="match status" value="1"/>
</dbReference>
<sequence>MRYLEISKHSSISPNDLINSINKANLTPPLQVLYNNHNDVFYFEFAHSIDAIEALKWCDKWVRLVGGSNGDQVQSQVHSEQYPQPHSLNQHSSSGPPVGSILNPLIVTHSDPISPPLSPKSPKSPNSSLSTFNASPPQNLFDVLASLPGANTNTVNTVNTANTTQSIHTPHRTQTPNNSLPPILNTGSQGPMQMQPGDWVCSCGFVNWRRRKSCYRCYPFANGNESGSGNNGELARAAQKAAQLAEEGLSESQDNQDIHNAQDTHNSTHNDSAFAFDTHLLNVGLGRLELNQLDHHPHHPEHPTLDYRTFLASRKAWDSGNDGGFNGGGGGGSVGVDHNAHDTFDQLGEILQRVQSSR</sequence>
<comment type="caution">
    <text evidence="2">The sequence shown here is derived from an EMBL/GenBank/DDBJ whole genome shotgun (WGS) entry which is preliminary data.</text>
</comment>
<proteinExistence type="predicted"/>
<dbReference type="EMBL" id="SPOF01000016">
    <property type="protein sequence ID" value="TIB13021.1"/>
    <property type="molecule type" value="Genomic_DNA"/>
</dbReference>
<evidence type="ECO:0000313" key="3">
    <source>
        <dbReference type="Proteomes" id="UP000306954"/>
    </source>
</evidence>
<dbReference type="AlphaFoldDB" id="A0A4T0I6G0"/>
<dbReference type="Gene3D" id="4.10.1060.10">
    <property type="entry name" value="Zinc finger, RanBP2-type"/>
    <property type="match status" value="1"/>
</dbReference>
<evidence type="ECO:0008006" key="4">
    <source>
        <dbReference type="Google" id="ProtNLM"/>
    </source>
</evidence>
<evidence type="ECO:0000313" key="2">
    <source>
        <dbReference type="EMBL" id="TIB13021.1"/>
    </source>
</evidence>
<name>A0A4T0I6G0_WALIC</name>
<feature type="region of interest" description="Disordered" evidence="1">
    <location>
        <begin position="74"/>
        <end position="132"/>
    </location>
</feature>
<feature type="region of interest" description="Disordered" evidence="1">
    <location>
        <begin position="239"/>
        <end position="270"/>
    </location>
</feature>
<dbReference type="InterPro" id="IPR036443">
    <property type="entry name" value="Znf_RanBP2_sf"/>
</dbReference>
<dbReference type="Proteomes" id="UP000306954">
    <property type="component" value="Unassembled WGS sequence"/>
</dbReference>
<feature type="compositionally biased region" description="Low complexity" evidence="1">
    <location>
        <begin position="120"/>
        <end position="130"/>
    </location>
</feature>
<gene>
    <name evidence="2" type="ORF">E3P90_01780</name>
</gene>
<feature type="compositionally biased region" description="Basic and acidic residues" evidence="1">
    <location>
        <begin position="256"/>
        <end position="268"/>
    </location>
</feature>
<reference evidence="2 3" key="1">
    <citation type="submission" date="2019-03" db="EMBL/GenBank/DDBJ databases">
        <title>Sequencing 23 genomes of Wallemia ichthyophaga.</title>
        <authorList>
            <person name="Gostincar C."/>
        </authorList>
    </citation>
    <scope>NUCLEOTIDE SEQUENCE [LARGE SCALE GENOMIC DNA]</scope>
    <source>
        <strain evidence="2 3">EXF-8621</strain>
    </source>
</reference>
<evidence type="ECO:0000256" key="1">
    <source>
        <dbReference type="SAM" id="MobiDB-lite"/>
    </source>
</evidence>
<accession>A0A4T0I6G0</accession>